<evidence type="ECO:0000313" key="2">
    <source>
        <dbReference type="Proteomes" id="UP001431656"/>
    </source>
</evidence>
<dbReference type="AlphaFoldDB" id="A0AAN0K798"/>
<keyword evidence="2" id="KW-1185">Reference proteome</keyword>
<sequence>MKPIPQPRRPDPQAIAAMKQPVDDPVVAGITARPSHASAVSNRLTKLTVRLDRNLLGRVRAAFVAEGLPSGHTSLSAWVAAVLEDRVIQAEASCNGGQQFAPLGVDTIPKGRLCGSSPVTDGQHIECGGESDEH</sequence>
<dbReference type="Gene3D" id="6.10.180.30">
    <property type="match status" value="1"/>
</dbReference>
<proteinExistence type="predicted"/>
<name>A0AAN0K798_9ACTN</name>
<dbReference type="EMBL" id="AP028056">
    <property type="protein sequence ID" value="BEH02763.1"/>
    <property type="molecule type" value="Genomic_DNA"/>
</dbReference>
<dbReference type="Proteomes" id="UP001431656">
    <property type="component" value="Chromosome"/>
</dbReference>
<reference evidence="1" key="1">
    <citation type="journal article" date="2024" name="Int. J. Syst. Evol. Microbiol.">
        <title>Brooklawnia propionicigenes sp. nov., a facultatively anaerobic, propionate-producing bacterium isolated from a methanogenic reactor treating waste from cattle farms.</title>
        <authorList>
            <person name="Akita Y."/>
            <person name="Ueki A."/>
            <person name="Tonouchi A."/>
            <person name="Sugawara Y."/>
            <person name="Honma S."/>
            <person name="Kaku N."/>
            <person name="Ueki K."/>
        </authorList>
    </citation>
    <scope>NUCLEOTIDE SEQUENCE</scope>
    <source>
        <strain evidence="1">SH051</strain>
    </source>
</reference>
<accession>A0AAN0K798</accession>
<dbReference type="KEGG" id="broo:brsh051_20440"/>
<organism evidence="1 2">
    <name type="scientific">Brooklawnia propionicigenes</name>
    <dbReference type="NCBI Taxonomy" id="3041175"/>
    <lineage>
        <taxon>Bacteria</taxon>
        <taxon>Bacillati</taxon>
        <taxon>Actinomycetota</taxon>
        <taxon>Actinomycetes</taxon>
        <taxon>Propionibacteriales</taxon>
        <taxon>Propionibacteriaceae</taxon>
        <taxon>Brooklawnia</taxon>
    </lineage>
</organism>
<gene>
    <name evidence="1" type="ORF">brsh051_20440</name>
</gene>
<evidence type="ECO:0000313" key="1">
    <source>
        <dbReference type="EMBL" id="BEH02763.1"/>
    </source>
</evidence>
<protein>
    <submittedName>
        <fullName evidence="1">Uncharacterized protein</fullName>
    </submittedName>
</protein>